<dbReference type="InterPro" id="IPR009057">
    <property type="entry name" value="Homeodomain-like_sf"/>
</dbReference>
<evidence type="ECO:0000313" key="4">
    <source>
        <dbReference type="Proteomes" id="UP000004470"/>
    </source>
</evidence>
<keyword evidence="1" id="KW-0238">DNA-binding</keyword>
<protein>
    <recommendedName>
        <fullName evidence="2">HTH tetR-type domain-containing protein</fullName>
    </recommendedName>
</protein>
<dbReference type="InterPro" id="IPR001647">
    <property type="entry name" value="HTH_TetR"/>
</dbReference>
<accession>E0NGB3</accession>
<dbReference type="AlphaFoldDB" id="E0NGB3"/>
<reference evidence="3" key="1">
    <citation type="submission" date="2010-07" db="EMBL/GenBank/DDBJ databases">
        <authorList>
            <person name="Muzny D."/>
            <person name="Qin X."/>
            <person name="Deng J."/>
            <person name="Jiang H."/>
            <person name="Liu Y."/>
            <person name="Qu J."/>
            <person name="Song X.-Z."/>
            <person name="Zhang L."/>
            <person name="Thornton R."/>
            <person name="Coyle M."/>
            <person name="Francisco L."/>
            <person name="Jackson L."/>
            <person name="Javaid M."/>
            <person name="Korchina V."/>
            <person name="Kovar C."/>
            <person name="Mata R."/>
            <person name="Mathew T."/>
            <person name="Ngo R."/>
            <person name="Nguyen L."/>
            <person name="Nguyen N."/>
            <person name="Okwuonu G."/>
            <person name="Ongeri F."/>
            <person name="Pham C."/>
            <person name="Simmons D."/>
            <person name="Wilczek-Boney K."/>
            <person name="Hale W."/>
            <person name="Jakkamsetti A."/>
            <person name="Pham P."/>
            <person name="Ruth R."/>
            <person name="San Lucas F."/>
            <person name="Warren J."/>
            <person name="Zhang J."/>
            <person name="Zhao Z."/>
            <person name="Zhou C."/>
            <person name="Zhu D."/>
            <person name="Lee S."/>
            <person name="Bess C."/>
            <person name="Blankenburg K."/>
            <person name="Forbes L."/>
            <person name="Fu Q."/>
            <person name="Gubbala S."/>
            <person name="Hirani K."/>
            <person name="Jayaseelan J.C."/>
            <person name="Lara F."/>
            <person name="Munidasa M."/>
            <person name="Palculict T."/>
            <person name="Patil S."/>
            <person name="Pu L.-L."/>
            <person name="Saada N."/>
            <person name="Tang L."/>
            <person name="Weissenberger G."/>
            <person name="Zhu Y."/>
            <person name="Hemphill L."/>
            <person name="Shang Y."/>
            <person name="Youmans B."/>
            <person name="Ayvaz T."/>
            <person name="Ross M."/>
            <person name="Santibanez J."/>
            <person name="Aqrawi P."/>
            <person name="Gross S."/>
            <person name="Joshi V."/>
            <person name="Fowler G."/>
            <person name="Nazareth L."/>
            <person name="Reid J."/>
            <person name="Worley K."/>
            <person name="Petrosino J."/>
            <person name="Highlander S."/>
            <person name="Gibbs R."/>
        </authorList>
    </citation>
    <scope>NUCLEOTIDE SEQUENCE [LARGE SCALE GENOMIC DNA]</scope>
    <source>
        <strain evidence="3">DSM 20284</strain>
    </source>
</reference>
<dbReference type="eggNOG" id="COG1309">
    <property type="taxonomic scope" value="Bacteria"/>
</dbReference>
<gene>
    <name evidence="3" type="ORF">HMPREF0623_1336</name>
</gene>
<comment type="caution">
    <text evidence="3">The sequence shown here is derived from an EMBL/GenBank/DDBJ whole genome shotgun (WGS) entry which is preliminary data.</text>
</comment>
<dbReference type="Pfam" id="PF00440">
    <property type="entry name" value="TetR_N"/>
    <property type="match status" value="1"/>
</dbReference>
<name>E0NGB3_PEDAC</name>
<proteinExistence type="predicted"/>
<dbReference type="HOGENOM" id="CLU_069356_45_4_9"/>
<evidence type="ECO:0000259" key="2">
    <source>
        <dbReference type="Pfam" id="PF00440"/>
    </source>
</evidence>
<evidence type="ECO:0000313" key="3">
    <source>
        <dbReference type="EMBL" id="EFL95599.1"/>
    </source>
</evidence>
<dbReference type="Gene3D" id="1.10.357.10">
    <property type="entry name" value="Tetracycline Repressor, domain 2"/>
    <property type="match status" value="1"/>
</dbReference>
<sequence>MWYSNHIDTVSFLIKEVARLPSETLVKLKPTKKAAIETALLTEFSRYPVAEAQVARIVKDAGISRGAFYNYFADLIDAYRYIYQVAMHDIHQSLHVPAARGPALVTTVRDFVENAHSSKYYELLQMHFRHNEAYVAHWIAPVHPGGERQWAQQTLVHDTLRGAIVEPETAEARLAQLTKILKILEE</sequence>
<dbReference type="SUPFAM" id="SSF46689">
    <property type="entry name" value="Homeodomain-like"/>
    <property type="match status" value="1"/>
</dbReference>
<evidence type="ECO:0000256" key="1">
    <source>
        <dbReference type="ARBA" id="ARBA00023125"/>
    </source>
</evidence>
<dbReference type="GO" id="GO:0003677">
    <property type="term" value="F:DNA binding"/>
    <property type="evidence" value="ECO:0007669"/>
    <property type="project" value="UniProtKB-KW"/>
</dbReference>
<dbReference type="EMBL" id="AEEG01000004">
    <property type="protein sequence ID" value="EFL95599.1"/>
    <property type="molecule type" value="Genomic_DNA"/>
</dbReference>
<organism evidence="3 4">
    <name type="scientific">Pediococcus acidilactici DSM 20284</name>
    <dbReference type="NCBI Taxonomy" id="862514"/>
    <lineage>
        <taxon>Bacteria</taxon>
        <taxon>Bacillati</taxon>
        <taxon>Bacillota</taxon>
        <taxon>Bacilli</taxon>
        <taxon>Lactobacillales</taxon>
        <taxon>Lactobacillaceae</taxon>
        <taxon>Pediococcus</taxon>
        <taxon>Pediococcus acidilactici group</taxon>
    </lineage>
</organism>
<keyword evidence="4" id="KW-1185">Reference proteome</keyword>
<dbReference type="Proteomes" id="UP000004470">
    <property type="component" value="Unassembled WGS sequence"/>
</dbReference>
<feature type="domain" description="HTH tetR-type" evidence="2">
    <location>
        <begin position="41"/>
        <end position="73"/>
    </location>
</feature>